<name>A0AAW4IXK8_9GAMM</name>
<evidence type="ECO:0000256" key="1">
    <source>
        <dbReference type="SAM" id="MobiDB-lite"/>
    </source>
</evidence>
<reference evidence="3 4" key="1">
    <citation type="submission" date="2021-03" db="EMBL/GenBank/DDBJ databases">
        <authorList>
            <person name="Shang D.-D."/>
            <person name="Du Z.-J."/>
            <person name="Chen G.-J."/>
        </authorList>
    </citation>
    <scope>NUCLEOTIDE SEQUENCE [LARGE SCALE GENOMIC DNA]</scope>
    <source>
        <strain evidence="3 4">F2608</strain>
    </source>
</reference>
<evidence type="ECO:0000313" key="4">
    <source>
        <dbReference type="Proteomes" id="UP000664161"/>
    </source>
</evidence>
<feature type="chain" id="PRO_5043666323" evidence="2">
    <location>
        <begin position="28"/>
        <end position="231"/>
    </location>
</feature>
<dbReference type="Proteomes" id="UP000664161">
    <property type="component" value="Unassembled WGS sequence"/>
</dbReference>
<feature type="signal peptide" evidence="2">
    <location>
        <begin position="1"/>
        <end position="27"/>
    </location>
</feature>
<comment type="caution">
    <text evidence="3">The sequence shown here is derived from an EMBL/GenBank/DDBJ whole genome shotgun (WGS) entry which is preliminary data.</text>
</comment>
<organism evidence="3 4">
    <name type="scientific">Psychrobacter halodurans</name>
    <dbReference type="NCBI Taxonomy" id="2818439"/>
    <lineage>
        <taxon>Bacteria</taxon>
        <taxon>Pseudomonadati</taxon>
        <taxon>Pseudomonadota</taxon>
        <taxon>Gammaproteobacteria</taxon>
        <taxon>Moraxellales</taxon>
        <taxon>Moraxellaceae</taxon>
        <taxon>Psychrobacter</taxon>
    </lineage>
</organism>
<evidence type="ECO:0000256" key="2">
    <source>
        <dbReference type="SAM" id="SignalP"/>
    </source>
</evidence>
<evidence type="ECO:0000313" key="3">
    <source>
        <dbReference type="EMBL" id="MBO1517934.1"/>
    </source>
</evidence>
<accession>A0AAW4IXK8</accession>
<gene>
    <name evidence="3" type="ORF">J3491_11405</name>
</gene>
<proteinExistence type="predicted"/>
<sequence>MKHSINIRAAKAIITGLIIMGAGFSVAHGDDTFSTSSIMKQYEAIKSSEKRQSSQLYTLVEALNQTVTANPKDRFAWEALAKIYYDNGYYTYALYSVSEATKLGESTAYLQKILLDSSVQVVGSQLEAGYLNGSSDKFINEYKMTLSQIYGNVHGFNYDESLPTPVVRTKKLTNTKPARARSAHKKERTRKKKSAPRRTTKTVISKQKVPTKRTPVKPSSSAPTDPFGILR</sequence>
<keyword evidence="4" id="KW-1185">Reference proteome</keyword>
<dbReference type="RefSeq" id="WP_207970303.1">
    <property type="nucleotide sequence ID" value="NZ_JAGBKN010000037.1"/>
</dbReference>
<dbReference type="AlphaFoldDB" id="A0AAW4IXK8"/>
<feature type="compositionally biased region" description="Basic residues" evidence="1">
    <location>
        <begin position="169"/>
        <end position="200"/>
    </location>
</feature>
<feature type="region of interest" description="Disordered" evidence="1">
    <location>
        <begin position="169"/>
        <end position="231"/>
    </location>
</feature>
<keyword evidence="2" id="KW-0732">Signal</keyword>
<dbReference type="EMBL" id="JAGBKN010000037">
    <property type="protein sequence ID" value="MBO1517934.1"/>
    <property type="molecule type" value="Genomic_DNA"/>
</dbReference>
<protein>
    <submittedName>
        <fullName evidence="3">Uncharacterized protein</fullName>
    </submittedName>
</protein>